<dbReference type="InterPro" id="IPR003661">
    <property type="entry name" value="HisK_dim/P_dom"/>
</dbReference>
<accession>A0A1I3PUZ5</accession>
<feature type="domain" description="Histidine kinase" evidence="4">
    <location>
        <begin position="12"/>
        <end position="237"/>
    </location>
</feature>
<dbReference type="PROSITE" id="PS50109">
    <property type="entry name" value="HIS_KIN"/>
    <property type="match status" value="1"/>
</dbReference>
<dbReference type="InterPro" id="IPR036890">
    <property type="entry name" value="HATPase_C_sf"/>
</dbReference>
<dbReference type="EMBL" id="FOQD01000017">
    <property type="protein sequence ID" value="SFJ25289.1"/>
    <property type="molecule type" value="Genomic_DNA"/>
</dbReference>
<name>A0A1I3PUZ5_9PLAN</name>
<organism evidence="5 6">
    <name type="scientific">Planctomicrobium piriforme</name>
    <dbReference type="NCBI Taxonomy" id="1576369"/>
    <lineage>
        <taxon>Bacteria</taxon>
        <taxon>Pseudomonadati</taxon>
        <taxon>Planctomycetota</taxon>
        <taxon>Planctomycetia</taxon>
        <taxon>Planctomycetales</taxon>
        <taxon>Planctomycetaceae</taxon>
        <taxon>Planctomicrobium</taxon>
    </lineage>
</organism>
<evidence type="ECO:0000256" key="2">
    <source>
        <dbReference type="ARBA" id="ARBA00012438"/>
    </source>
</evidence>
<dbReference type="OrthoDB" id="5287556at2"/>
<keyword evidence="5" id="KW-0418">Kinase</keyword>
<dbReference type="Gene3D" id="3.30.565.10">
    <property type="entry name" value="Histidine kinase-like ATPase, C-terminal domain"/>
    <property type="match status" value="1"/>
</dbReference>
<evidence type="ECO:0000259" key="4">
    <source>
        <dbReference type="PROSITE" id="PS50109"/>
    </source>
</evidence>
<keyword evidence="3" id="KW-0597">Phosphoprotein</keyword>
<keyword evidence="5" id="KW-0808">Transferase</keyword>
<dbReference type="EC" id="2.7.13.3" evidence="2"/>
<dbReference type="SMART" id="SM00387">
    <property type="entry name" value="HATPase_c"/>
    <property type="match status" value="1"/>
</dbReference>
<evidence type="ECO:0000313" key="5">
    <source>
        <dbReference type="EMBL" id="SFJ25289.1"/>
    </source>
</evidence>
<dbReference type="PANTHER" id="PTHR43065">
    <property type="entry name" value="SENSOR HISTIDINE KINASE"/>
    <property type="match status" value="1"/>
</dbReference>
<dbReference type="AlphaFoldDB" id="A0A1I3PUZ5"/>
<proteinExistence type="predicted"/>
<evidence type="ECO:0000256" key="1">
    <source>
        <dbReference type="ARBA" id="ARBA00000085"/>
    </source>
</evidence>
<comment type="catalytic activity">
    <reaction evidence="1">
        <text>ATP + protein L-histidine = ADP + protein N-phospho-L-histidine.</text>
        <dbReference type="EC" id="2.7.13.3"/>
    </reaction>
</comment>
<dbReference type="InterPro" id="IPR005467">
    <property type="entry name" value="His_kinase_dom"/>
</dbReference>
<sequence length="275" mass="29353">MSDESAELRTKELVHDFRNILNSIQMCSAMALMDLPADSAAAEMFREIQAASTQGGTLCGQMLDGNQPTADDLQGHDLSAIAREMTSMFHHSLPGTVTLDCSLAADMPLVAMSASRLRQILTNLVTNAAQSLGTHSGSVQIRTGWSERGDCGPFATADDDQSRIQNQVYLEVSDTGCGMDEATKNRVFDPHFTTKATGHGLGMASVSRIVAENGGTIHIDSRVGIGTSILVTFPCGACPTSREDRLPHRTRIARMLSPVRSVVIADCGVVCVNEA</sequence>
<gene>
    <name evidence="5" type="ORF">SAMN05421753_11746</name>
</gene>
<dbReference type="InterPro" id="IPR003594">
    <property type="entry name" value="HATPase_dom"/>
</dbReference>
<keyword evidence="6" id="KW-1185">Reference proteome</keyword>
<evidence type="ECO:0000313" key="6">
    <source>
        <dbReference type="Proteomes" id="UP000199518"/>
    </source>
</evidence>
<dbReference type="PRINTS" id="PR00344">
    <property type="entry name" value="BCTRLSENSOR"/>
</dbReference>
<dbReference type="SUPFAM" id="SSF55874">
    <property type="entry name" value="ATPase domain of HSP90 chaperone/DNA topoisomerase II/histidine kinase"/>
    <property type="match status" value="1"/>
</dbReference>
<dbReference type="InterPro" id="IPR004358">
    <property type="entry name" value="Sig_transdc_His_kin-like_C"/>
</dbReference>
<dbReference type="RefSeq" id="WP_092054374.1">
    <property type="nucleotide sequence ID" value="NZ_FOQD01000017.1"/>
</dbReference>
<dbReference type="GO" id="GO:0000155">
    <property type="term" value="F:phosphorelay sensor kinase activity"/>
    <property type="evidence" value="ECO:0007669"/>
    <property type="project" value="InterPro"/>
</dbReference>
<evidence type="ECO:0000256" key="3">
    <source>
        <dbReference type="ARBA" id="ARBA00022553"/>
    </source>
</evidence>
<dbReference type="Pfam" id="PF02518">
    <property type="entry name" value="HATPase_c"/>
    <property type="match status" value="1"/>
</dbReference>
<protein>
    <recommendedName>
        <fullName evidence="2">histidine kinase</fullName>
        <ecNumber evidence="2">2.7.13.3</ecNumber>
    </recommendedName>
</protein>
<reference evidence="6" key="1">
    <citation type="submission" date="2016-10" db="EMBL/GenBank/DDBJ databases">
        <authorList>
            <person name="Varghese N."/>
            <person name="Submissions S."/>
        </authorList>
    </citation>
    <scope>NUCLEOTIDE SEQUENCE [LARGE SCALE GENOMIC DNA]</scope>
    <source>
        <strain evidence="6">DSM 26348</strain>
    </source>
</reference>
<dbReference type="PANTHER" id="PTHR43065:SF42">
    <property type="entry name" value="TWO-COMPONENT SENSOR PPRA"/>
    <property type="match status" value="1"/>
</dbReference>
<dbReference type="Proteomes" id="UP000199518">
    <property type="component" value="Unassembled WGS sequence"/>
</dbReference>
<dbReference type="STRING" id="1576369.SAMN05421753_11746"/>
<dbReference type="CDD" id="cd00082">
    <property type="entry name" value="HisKA"/>
    <property type="match status" value="1"/>
</dbReference>